<evidence type="ECO:0000256" key="3">
    <source>
        <dbReference type="ARBA" id="ARBA00023125"/>
    </source>
</evidence>
<dbReference type="PANTHER" id="PTHR30537">
    <property type="entry name" value="HTH-TYPE TRANSCRIPTIONAL REGULATOR"/>
    <property type="match status" value="1"/>
</dbReference>
<evidence type="ECO:0000259" key="5">
    <source>
        <dbReference type="PROSITE" id="PS50931"/>
    </source>
</evidence>
<evidence type="ECO:0000256" key="1">
    <source>
        <dbReference type="ARBA" id="ARBA00009437"/>
    </source>
</evidence>
<dbReference type="CDD" id="cd08422">
    <property type="entry name" value="PBP2_CrgA_like"/>
    <property type="match status" value="1"/>
</dbReference>
<dbReference type="KEGG" id="kox:KOX_26155"/>
<dbReference type="SUPFAM" id="SSF53850">
    <property type="entry name" value="Periplasmic binding protein-like II"/>
    <property type="match status" value="1"/>
</dbReference>
<dbReference type="InterPro" id="IPR000847">
    <property type="entry name" value="LysR_HTH_N"/>
</dbReference>
<comment type="similarity">
    <text evidence="1">Belongs to the LysR transcriptional regulatory family.</text>
</comment>
<reference evidence="6 7" key="1">
    <citation type="journal article" date="2012" name="J. Bacteriol.">
        <title>Complete genome sequence of Klebsiella oxytoca KCTC 1686, used in production of 2,3-butanediol.</title>
        <authorList>
            <person name="Shin S.H."/>
            <person name="Kim S."/>
            <person name="Kim J.Y."/>
            <person name="Lee S."/>
            <person name="Um Y."/>
            <person name="Oh M.K."/>
            <person name="Kim Y.R."/>
            <person name="Lee J."/>
            <person name="Yang K.S."/>
        </authorList>
    </citation>
    <scope>NUCLEOTIDE SEQUENCE [LARGE SCALE GENOMIC DNA]</scope>
    <source>
        <strain evidence="7">ATCC 8724 / DSM 4798 / JCM 20051 / NBRC 3318 / NRRL B-199 / KCTC 1686</strain>
    </source>
</reference>
<keyword evidence="3" id="KW-0238">DNA-binding</keyword>
<evidence type="ECO:0000256" key="4">
    <source>
        <dbReference type="ARBA" id="ARBA00023163"/>
    </source>
</evidence>
<dbReference type="Gene3D" id="1.10.10.10">
    <property type="entry name" value="Winged helix-like DNA-binding domain superfamily/Winged helix DNA-binding domain"/>
    <property type="match status" value="1"/>
</dbReference>
<dbReference type="Pfam" id="PF00126">
    <property type="entry name" value="HTH_1"/>
    <property type="match status" value="1"/>
</dbReference>
<proteinExistence type="inferred from homology"/>
<dbReference type="AlphaFoldDB" id="A0A0H3HEP4"/>
<keyword evidence="4" id="KW-0804">Transcription</keyword>
<dbReference type="GO" id="GO:0006351">
    <property type="term" value="P:DNA-templated transcription"/>
    <property type="evidence" value="ECO:0007669"/>
    <property type="project" value="TreeGrafter"/>
</dbReference>
<dbReference type="PANTHER" id="PTHR30537:SF71">
    <property type="entry name" value="TRANSCRIPTIONAL REGULATORY PROTEIN"/>
    <property type="match status" value="1"/>
</dbReference>
<dbReference type="InterPro" id="IPR005119">
    <property type="entry name" value="LysR_subst-bd"/>
</dbReference>
<gene>
    <name evidence="6" type="ordered locus">KOX_26155</name>
</gene>
<dbReference type="SUPFAM" id="SSF46785">
    <property type="entry name" value="Winged helix' DNA-binding domain"/>
    <property type="match status" value="1"/>
</dbReference>
<evidence type="ECO:0000256" key="2">
    <source>
        <dbReference type="ARBA" id="ARBA00023015"/>
    </source>
</evidence>
<dbReference type="Pfam" id="PF03466">
    <property type="entry name" value="LysR_substrate"/>
    <property type="match status" value="1"/>
</dbReference>
<evidence type="ECO:0000313" key="7">
    <source>
        <dbReference type="Proteomes" id="UP000007843"/>
    </source>
</evidence>
<keyword evidence="2" id="KW-0805">Transcription regulation</keyword>
<evidence type="ECO:0000313" key="6">
    <source>
        <dbReference type="EMBL" id="AEX06940.1"/>
    </source>
</evidence>
<name>A0A0H3HEP4_KLEM8</name>
<dbReference type="RefSeq" id="WP_014230220.1">
    <property type="nucleotide sequence ID" value="NC_016612.1"/>
</dbReference>
<dbReference type="PROSITE" id="PS50931">
    <property type="entry name" value="HTH_LYSR"/>
    <property type="match status" value="1"/>
</dbReference>
<dbReference type="GO" id="GO:0043565">
    <property type="term" value="F:sequence-specific DNA binding"/>
    <property type="evidence" value="ECO:0007669"/>
    <property type="project" value="TreeGrafter"/>
</dbReference>
<feature type="domain" description="HTH lysR-type" evidence="5">
    <location>
        <begin position="1"/>
        <end position="58"/>
    </location>
</feature>
<organism evidence="6 7">
    <name type="scientific">Klebsiella michiganensis (strain ATCC 8724 / DSM 4798 / JCM 20051 / NBRC 3318 / NRRL B-199 / KCTC 1686 / BUCSAV 143 / CCM 1901)</name>
    <dbReference type="NCBI Taxonomy" id="1006551"/>
    <lineage>
        <taxon>Bacteria</taxon>
        <taxon>Pseudomonadati</taxon>
        <taxon>Pseudomonadota</taxon>
        <taxon>Gammaproteobacteria</taxon>
        <taxon>Enterobacterales</taxon>
        <taxon>Enterobacteriaceae</taxon>
        <taxon>Klebsiella/Raoultella group</taxon>
        <taxon>Klebsiella</taxon>
    </lineage>
</organism>
<dbReference type="Proteomes" id="UP000007843">
    <property type="component" value="Chromosome"/>
</dbReference>
<dbReference type="FunFam" id="1.10.10.10:FF:000001">
    <property type="entry name" value="LysR family transcriptional regulator"/>
    <property type="match status" value="1"/>
</dbReference>
<dbReference type="GO" id="GO:0003700">
    <property type="term" value="F:DNA-binding transcription factor activity"/>
    <property type="evidence" value="ECO:0007669"/>
    <property type="project" value="InterPro"/>
</dbReference>
<dbReference type="HOGENOM" id="CLU_039613_16_2_6"/>
<accession>A0A0H3HEP4</accession>
<dbReference type="InterPro" id="IPR058163">
    <property type="entry name" value="LysR-type_TF_proteobact-type"/>
</dbReference>
<dbReference type="InterPro" id="IPR036388">
    <property type="entry name" value="WH-like_DNA-bd_sf"/>
</dbReference>
<dbReference type="Gene3D" id="3.40.190.290">
    <property type="match status" value="1"/>
</dbReference>
<sequence>MNKFVEMSTFISVVESLSFVGAAAKLGTSKSVVSQRVKMLEKRLGASLLERGPRLSLTEAGLLFYQECVRLLDEVTLAEEAVAPSRSELRGGLRIATSHTFMTTHLSTILAGFIRDHPGLSLDIATEDRQINMHQPDFDIAIRLGLVPDSTLIARTLARNLTWLCASPDYLSQRGTPLHPVELEQHDGLLYTHRAPGGCWQLLHNGQRQTWRVKNRLRSDNAFSLLEAARMGLGIVVMPLFLGAEAIVRGELKIILPDWQPEGGNIVALYRQTRRASPVIQALVNEVAEKLGPEPEWEKQLRLAGLLPLCNRGASAPD</sequence>
<dbReference type="InterPro" id="IPR036390">
    <property type="entry name" value="WH_DNA-bd_sf"/>
</dbReference>
<protein>
    <submittedName>
        <fullName evidence="6">LysR family transcriptional regulator</fullName>
    </submittedName>
</protein>
<dbReference type="EMBL" id="CP003218">
    <property type="protein sequence ID" value="AEX06940.1"/>
    <property type="molecule type" value="Genomic_DNA"/>
</dbReference>